<comment type="similarity">
    <text evidence="6">Belongs to the RnfG family.</text>
</comment>
<sequence length="181" mass="20072">MRPIIILTIVGLISASLLALVDDITRDPIAKAKELMERRAIEEVFPFPLDSLRTVTEGETSFFEACDNEGRLKGIAVKTSTEKGYSGKIEIILAVQPDHTIIDYKVIYTNETPGLGDKISKPKFREQFKGKSLEGPIWKVNKDGGFVDELTAATISSRAITDAVHRGLEHINQQYPNTAEQ</sequence>
<accession>A0A3S0NBY5</accession>
<dbReference type="InterPro" id="IPR007329">
    <property type="entry name" value="FMN-bd"/>
</dbReference>
<protein>
    <recommendedName>
        <fullName evidence="6">Ion-translocating oxidoreductase complex subunit G</fullName>
        <ecNumber evidence="6">7.-.-.-</ecNumber>
    </recommendedName>
    <alternativeName>
        <fullName evidence="6">Rnf electron transport complex subunit G</fullName>
    </alternativeName>
</protein>
<dbReference type="InterPro" id="IPR010209">
    <property type="entry name" value="Ion_transpt_RnfG/RsxG"/>
</dbReference>
<dbReference type="NCBIfam" id="TIGR01947">
    <property type="entry name" value="rnfG"/>
    <property type="match status" value="1"/>
</dbReference>
<reference evidence="9 10" key="1">
    <citation type="submission" date="2018-12" db="EMBL/GenBank/DDBJ databases">
        <authorList>
            <person name="Lunina O.N."/>
            <person name="Grouzdev D.S."/>
            <person name="Gorlenko V.M."/>
            <person name="Savvichev A.S."/>
        </authorList>
    </citation>
    <scope>NUCLEOTIDE SEQUENCE [LARGE SCALE GENOMIC DNA]</scope>
    <source>
        <strain evidence="9 10">BrKhr-17</strain>
    </source>
</reference>
<evidence type="ECO:0000313" key="9">
    <source>
        <dbReference type="EMBL" id="RTY40063.1"/>
    </source>
</evidence>
<evidence type="ECO:0000256" key="1">
    <source>
        <dbReference type="ARBA" id="ARBA00022448"/>
    </source>
</evidence>
<dbReference type="GO" id="GO:0009055">
    <property type="term" value="F:electron transfer activity"/>
    <property type="evidence" value="ECO:0007669"/>
    <property type="project" value="InterPro"/>
</dbReference>
<dbReference type="PANTHER" id="PTHR36118:SF1">
    <property type="entry name" value="ION-TRANSLOCATING OXIDOREDUCTASE COMPLEX SUBUNIT G"/>
    <property type="match status" value="1"/>
</dbReference>
<feature type="modified residue" description="FMN phosphoryl threonine" evidence="6">
    <location>
        <position position="154"/>
    </location>
</feature>
<dbReference type="RefSeq" id="WP_011890035.1">
    <property type="nucleotide sequence ID" value="NZ_CP041698.1"/>
</dbReference>
<keyword evidence="6" id="KW-1003">Cell membrane</keyword>
<dbReference type="Proteomes" id="UP000489351">
    <property type="component" value="Unassembled WGS sequence"/>
</dbReference>
<keyword evidence="6" id="KW-1278">Translocase</keyword>
<evidence type="ECO:0000256" key="3">
    <source>
        <dbReference type="ARBA" id="ARBA00022630"/>
    </source>
</evidence>
<dbReference type="GO" id="GO:0005886">
    <property type="term" value="C:plasma membrane"/>
    <property type="evidence" value="ECO:0007669"/>
    <property type="project" value="UniProtKB-SubCell"/>
</dbReference>
<comment type="caution">
    <text evidence="9">The sequence shown here is derived from an EMBL/GenBank/DDBJ whole genome shotgun (WGS) entry which is preliminary data.</text>
</comment>
<evidence type="ECO:0000313" key="10">
    <source>
        <dbReference type="Proteomes" id="UP000279908"/>
    </source>
</evidence>
<reference evidence="8 11" key="2">
    <citation type="submission" date="2019-11" db="EMBL/GenBank/DDBJ databases">
        <title>Green- and brown-colored morphotypes of Chlorobia in the stratified aquatic ecosystems of Kandalaksha Gulf (White Sea): A model for study of the accessory genome evolution.</title>
        <authorList>
            <person name="Grouzdev D.S."/>
        </authorList>
    </citation>
    <scope>NUCLEOTIDE SEQUENCE [LARGE SCALE GENOMIC DNA]</scope>
    <source>
        <strain evidence="8 11">ZM</strain>
    </source>
</reference>
<gene>
    <name evidence="6" type="primary">rnfG</name>
    <name evidence="9" type="ORF">EKD02_01305</name>
    <name evidence="8" type="ORF">GJ685_03120</name>
</gene>
<evidence type="ECO:0000256" key="4">
    <source>
        <dbReference type="ARBA" id="ARBA00022643"/>
    </source>
</evidence>
<keyword evidence="5 6" id="KW-0249">Electron transport</keyword>
<evidence type="ECO:0000259" key="7">
    <source>
        <dbReference type="SMART" id="SM00900"/>
    </source>
</evidence>
<comment type="cofactor">
    <cofactor evidence="6">
        <name>FMN</name>
        <dbReference type="ChEBI" id="CHEBI:58210"/>
    </cofactor>
</comment>
<organism evidence="9 10">
    <name type="scientific">Chlorobium phaeovibrioides</name>
    <dbReference type="NCBI Taxonomy" id="1094"/>
    <lineage>
        <taxon>Bacteria</taxon>
        <taxon>Pseudomonadati</taxon>
        <taxon>Chlorobiota</taxon>
        <taxon>Chlorobiia</taxon>
        <taxon>Chlorobiales</taxon>
        <taxon>Chlorobiaceae</taxon>
        <taxon>Chlorobium/Pelodictyon group</taxon>
        <taxon>Chlorobium</taxon>
    </lineage>
</organism>
<dbReference type="PIRSF" id="PIRSF006091">
    <property type="entry name" value="E_trnsport_RnfG"/>
    <property type="match status" value="1"/>
</dbReference>
<keyword evidence="11" id="KW-1185">Reference proteome</keyword>
<dbReference type="AlphaFoldDB" id="A0A3S0NBY5"/>
<keyword evidence="6" id="KW-0472">Membrane</keyword>
<evidence type="ECO:0000256" key="6">
    <source>
        <dbReference type="HAMAP-Rule" id="MF_00479"/>
    </source>
</evidence>
<keyword evidence="3 6" id="KW-0285">Flavoprotein</keyword>
<dbReference type="GO" id="GO:0010181">
    <property type="term" value="F:FMN binding"/>
    <property type="evidence" value="ECO:0007669"/>
    <property type="project" value="InterPro"/>
</dbReference>
<dbReference type="Pfam" id="PF04205">
    <property type="entry name" value="FMN_bind"/>
    <property type="match status" value="1"/>
</dbReference>
<proteinExistence type="inferred from homology"/>
<dbReference type="HAMAP" id="MF_00479">
    <property type="entry name" value="RsxG_RnfG"/>
    <property type="match status" value="1"/>
</dbReference>
<name>A0A3S0NBY5_CHLPH</name>
<keyword evidence="2 6" id="KW-0597">Phosphoprotein</keyword>
<keyword evidence="6" id="KW-1133">Transmembrane helix</keyword>
<dbReference type="PANTHER" id="PTHR36118">
    <property type="entry name" value="ION-TRANSLOCATING OXIDOREDUCTASE COMPLEX SUBUNIT G"/>
    <property type="match status" value="1"/>
</dbReference>
<dbReference type="GO" id="GO:0022900">
    <property type="term" value="P:electron transport chain"/>
    <property type="evidence" value="ECO:0007669"/>
    <property type="project" value="UniProtKB-UniRule"/>
</dbReference>
<dbReference type="EMBL" id="RXYK01000001">
    <property type="protein sequence ID" value="RTY40063.1"/>
    <property type="molecule type" value="Genomic_DNA"/>
</dbReference>
<comment type="subunit">
    <text evidence="6">The complex is composed of six subunits: RnfA, RnfB, RnfC, RnfD, RnfE and RnfG.</text>
</comment>
<keyword evidence="1 6" id="KW-0813">Transport</keyword>
<evidence type="ECO:0000313" key="8">
    <source>
        <dbReference type="EMBL" id="MWV54055.1"/>
    </source>
</evidence>
<evidence type="ECO:0000256" key="2">
    <source>
        <dbReference type="ARBA" id="ARBA00022553"/>
    </source>
</evidence>
<dbReference type="SMART" id="SM00900">
    <property type="entry name" value="FMN_bind"/>
    <property type="match status" value="1"/>
</dbReference>
<evidence type="ECO:0000256" key="5">
    <source>
        <dbReference type="ARBA" id="ARBA00022982"/>
    </source>
</evidence>
<keyword evidence="4 6" id="KW-0288">FMN</keyword>
<comment type="subcellular location">
    <subcellularLocation>
        <location evidence="6">Cell membrane</location>
        <topology evidence="6">Single-pass membrane protein</topology>
    </subcellularLocation>
</comment>
<comment type="function">
    <text evidence="6">Part of a membrane-bound complex that couples electron transfer with translocation of ions across the membrane.</text>
</comment>
<evidence type="ECO:0000313" key="11">
    <source>
        <dbReference type="Proteomes" id="UP000489351"/>
    </source>
</evidence>
<dbReference type="EC" id="7.-.-.-" evidence="6"/>
<dbReference type="EMBL" id="WUBZ01000007">
    <property type="protein sequence ID" value="MWV54055.1"/>
    <property type="molecule type" value="Genomic_DNA"/>
</dbReference>
<feature type="domain" description="FMN-binding" evidence="7">
    <location>
        <begin position="84"/>
        <end position="171"/>
    </location>
</feature>
<dbReference type="OMA" id="YSGAIHL"/>
<keyword evidence="6" id="KW-0812">Transmembrane</keyword>
<dbReference type="Proteomes" id="UP000279908">
    <property type="component" value="Unassembled WGS sequence"/>
</dbReference>